<keyword evidence="1 3" id="KW-0808">Transferase</keyword>
<dbReference type="PANTHER" id="PTHR42282">
    <property type="entry name" value="PANTOATE KINASE-RELATED"/>
    <property type="match status" value="1"/>
</dbReference>
<dbReference type="EC" id="2.7.1.169" evidence="1"/>
<keyword evidence="1" id="KW-0067">ATP-binding</keyword>
<proteinExistence type="inferred from homology"/>
<protein>
    <recommendedName>
        <fullName evidence="1">Pantoate kinase</fullName>
        <shortName evidence="1">PoK</shortName>
        <ecNumber evidence="1">2.7.1.169</ecNumber>
    </recommendedName>
</protein>
<dbReference type="InterPro" id="IPR012043">
    <property type="entry name" value="PoK"/>
</dbReference>
<dbReference type="InterPro" id="IPR014721">
    <property type="entry name" value="Ribsml_uS5_D2-typ_fold_subgr"/>
</dbReference>
<comment type="catalytic activity">
    <reaction evidence="1">
        <text>(R)-pantoate + ATP = (R)-4-phosphopantoate + ADP + H(+)</text>
        <dbReference type="Rhea" id="RHEA:28246"/>
        <dbReference type="ChEBI" id="CHEBI:15378"/>
        <dbReference type="ChEBI" id="CHEBI:15980"/>
        <dbReference type="ChEBI" id="CHEBI:30616"/>
        <dbReference type="ChEBI" id="CHEBI:61294"/>
        <dbReference type="ChEBI" id="CHEBI:456216"/>
        <dbReference type="EC" id="2.7.1.169"/>
    </reaction>
</comment>
<keyword evidence="1 3" id="KW-0418">Kinase</keyword>
<dbReference type="RefSeq" id="WP_054584352.1">
    <property type="nucleotide sequence ID" value="NZ_LGUC01000001.1"/>
</dbReference>
<dbReference type="GO" id="GO:0005524">
    <property type="term" value="F:ATP binding"/>
    <property type="evidence" value="ECO:0007669"/>
    <property type="project" value="UniProtKB-KW"/>
</dbReference>
<dbReference type="InterPro" id="IPR020568">
    <property type="entry name" value="Ribosomal_Su5_D2-typ_SF"/>
</dbReference>
<dbReference type="GO" id="GO:0015937">
    <property type="term" value="P:coenzyme A biosynthetic process"/>
    <property type="evidence" value="ECO:0007669"/>
    <property type="project" value="UniProtKB-UniRule"/>
</dbReference>
<dbReference type="EMBL" id="LGUC01000001">
    <property type="protein sequence ID" value="KPN31924.1"/>
    <property type="molecule type" value="Genomic_DNA"/>
</dbReference>
<keyword evidence="1" id="KW-0173">Coenzyme A biosynthesis</keyword>
<dbReference type="SUPFAM" id="SSF54211">
    <property type="entry name" value="Ribosomal protein S5 domain 2-like"/>
    <property type="match status" value="1"/>
</dbReference>
<dbReference type="PANTHER" id="PTHR42282:SF1">
    <property type="entry name" value="PANTOATE KINASE"/>
    <property type="match status" value="1"/>
</dbReference>
<keyword evidence="1" id="KW-0547">Nucleotide-binding</keyword>
<dbReference type="Pfam" id="PF00288">
    <property type="entry name" value="GHMP_kinases_N"/>
    <property type="match status" value="1"/>
</dbReference>
<reference evidence="4" key="1">
    <citation type="submission" date="2013-11" db="EMBL/GenBank/DDBJ databases">
        <authorList>
            <person name="Hoang H.T."/>
            <person name="Killian M.L."/>
            <person name="Madson D.M."/>
            <person name="Arruda P.H.E."/>
            <person name="Sun D."/>
            <person name="Schwartz K.J."/>
            <person name="Yoon K."/>
        </authorList>
    </citation>
    <scope>NUCLEOTIDE SEQUENCE [LARGE SCALE GENOMIC DNA]</scope>
    <source>
        <strain evidence="4">CDK2</strain>
    </source>
</reference>
<dbReference type="GO" id="GO:0016301">
    <property type="term" value="F:kinase activity"/>
    <property type="evidence" value="ECO:0007669"/>
    <property type="project" value="UniProtKB-UniRule"/>
</dbReference>
<comment type="similarity">
    <text evidence="1">Belongs to the GHMP kinase family. PoK subfamily.</text>
</comment>
<dbReference type="HAMAP" id="MF_02223">
    <property type="entry name" value="Pantoate_kinase"/>
    <property type="match status" value="1"/>
</dbReference>
<comment type="caution">
    <text evidence="3">The sequence shown here is derived from an EMBL/GenBank/DDBJ whole genome shotgun (WGS) entry which is preliminary data.</text>
</comment>
<accession>A0A0P7H0Y2</accession>
<dbReference type="InterPro" id="IPR006204">
    <property type="entry name" value="GHMP_kinase_N_dom"/>
</dbReference>
<keyword evidence="4" id="KW-1185">Reference proteome</keyword>
<evidence type="ECO:0000259" key="2">
    <source>
        <dbReference type="Pfam" id="PF00288"/>
    </source>
</evidence>
<gene>
    <name evidence="3" type="ORF">SY89_02681</name>
</gene>
<name>A0A0P7H0Y2_9EURY</name>
<dbReference type="PIRSF" id="PIRSF016896">
    <property type="entry name" value="GHMP_arc_MJ0969"/>
    <property type="match status" value="1"/>
</dbReference>
<evidence type="ECO:0000313" key="3">
    <source>
        <dbReference type="EMBL" id="KPN31924.1"/>
    </source>
</evidence>
<comment type="pathway">
    <text evidence="1">Cofactor biosynthesis; coenzyme A biosynthesis.</text>
</comment>
<dbReference type="OrthoDB" id="85822at2157"/>
<evidence type="ECO:0000313" key="4">
    <source>
        <dbReference type="Proteomes" id="UP000050535"/>
    </source>
</evidence>
<dbReference type="UniPathway" id="UPA00241"/>
<organism evidence="3 4">
    <name type="scientific">Halolamina pelagica</name>
    <dbReference type="NCBI Taxonomy" id="699431"/>
    <lineage>
        <taxon>Archaea</taxon>
        <taxon>Methanobacteriati</taxon>
        <taxon>Methanobacteriota</taxon>
        <taxon>Stenosarchaea group</taxon>
        <taxon>Halobacteria</taxon>
        <taxon>Halobacteriales</taxon>
        <taxon>Haloferacaceae</taxon>
    </lineage>
</organism>
<dbReference type="Proteomes" id="UP000050535">
    <property type="component" value="Unassembled WGS sequence"/>
</dbReference>
<dbReference type="Gene3D" id="3.30.230.10">
    <property type="match status" value="1"/>
</dbReference>
<evidence type="ECO:0000256" key="1">
    <source>
        <dbReference type="HAMAP-Rule" id="MF_02223"/>
    </source>
</evidence>
<dbReference type="AlphaFoldDB" id="A0A0P7H0Y2"/>
<dbReference type="STRING" id="699431.SY89_02681"/>
<feature type="domain" description="GHMP kinase N-terminal" evidence="2">
    <location>
        <begin position="60"/>
        <end position="132"/>
    </location>
</feature>
<sequence>MDAFAPASVTAVFAPDEVDTGSRGASVALEDGVVVSVEDAAETTVAVDGEPVEFEPVSRVLDRLGVSASVDVQPEVPLGAGFGASGAATLATALAANERFDLGRSRDKLVEHSHEAEVAAGTGLGDVFVQDAGGLVYNVGHGRQRVPTDQPVEYATYGGLSTADALADEELMDVVREEGGSVLDSLSDPPTVRPLIERSWPFARTLGLPTERVAETVRRVEAAGGVATMAMLGETVVAADCEGVLPNRTRVSAEGARLR</sequence>
<comment type="function">
    <text evidence="1">Phosphorylates (R)-pantoate to form (R)-4-phosphopantoate in the CoA biosynthesis pathway.</text>
</comment>